<protein>
    <submittedName>
        <fullName evidence="1">Uncharacterized protein</fullName>
    </submittedName>
</protein>
<proteinExistence type="predicted"/>
<reference evidence="1 2" key="2">
    <citation type="submission" date="2007-11" db="EMBL/GenBank/DDBJ databases">
        <authorList>
            <person name="Fulton L."/>
            <person name="Clifton S."/>
            <person name="Fulton B."/>
            <person name="Xu J."/>
            <person name="Minx P."/>
            <person name="Pepin K.H."/>
            <person name="Johnson M."/>
            <person name="Thiruvilangam P."/>
            <person name="Bhonagiri V."/>
            <person name="Nash W.E."/>
            <person name="Mardis E.R."/>
            <person name="Wilson R.K."/>
        </authorList>
    </citation>
    <scope>NUCLEOTIDE SEQUENCE [LARGE SCALE GENOMIC DNA]</scope>
    <source>
        <strain evidence="1 2">ATCC 43183</strain>
    </source>
</reference>
<name>B0NM68_BACSE</name>
<dbReference type="HOGENOM" id="CLU_3265993_0_0_10"/>
<reference evidence="1 2" key="1">
    <citation type="submission" date="2007-11" db="EMBL/GenBank/DDBJ databases">
        <title>Draft genome sequence of Bacteroides stercoris(ATCC 43183).</title>
        <authorList>
            <person name="Sudarsanam P."/>
            <person name="Ley R."/>
            <person name="Guruge J."/>
            <person name="Turnbaugh P.J."/>
            <person name="Mahowald M."/>
            <person name="Liep D."/>
            <person name="Gordon J."/>
        </authorList>
    </citation>
    <scope>NUCLEOTIDE SEQUENCE [LARGE SCALE GENOMIC DNA]</scope>
    <source>
        <strain evidence="1 2">ATCC 43183</strain>
    </source>
</reference>
<dbReference type="Proteomes" id="UP000004713">
    <property type="component" value="Unassembled WGS sequence"/>
</dbReference>
<dbReference type="EMBL" id="ABFZ02000016">
    <property type="protein sequence ID" value="EDS16440.1"/>
    <property type="molecule type" value="Genomic_DNA"/>
</dbReference>
<comment type="caution">
    <text evidence="1">The sequence shown here is derived from an EMBL/GenBank/DDBJ whole genome shotgun (WGS) entry which is preliminary data.</text>
</comment>
<accession>B0NM68</accession>
<organism evidence="1 2">
    <name type="scientific">Bacteroides stercoris ATCC 43183</name>
    <dbReference type="NCBI Taxonomy" id="449673"/>
    <lineage>
        <taxon>Bacteria</taxon>
        <taxon>Pseudomonadati</taxon>
        <taxon>Bacteroidota</taxon>
        <taxon>Bacteroidia</taxon>
        <taxon>Bacteroidales</taxon>
        <taxon>Bacteroidaceae</taxon>
        <taxon>Bacteroides</taxon>
    </lineage>
</organism>
<gene>
    <name evidence="1" type="ORF">BACSTE_00570</name>
</gene>
<sequence>MHYIVLYCTANIIQYFGRPIKNKKKVIQIINFLIRGLLFQR</sequence>
<evidence type="ECO:0000313" key="2">
    <source>
        <dbReference type="Proteomes" id="UP000004713"/>
    </source>
</evidence>
<dbReference type="AlphaFoldDB" id="B0NM68"/>
<evidence type="ECO:0000313" key="1">
    <source>
        <dbReference type="EMBL" id="EDS16440.1"/>
    </source>
</evidence>